<name>A0AAD1XQ56_EUPCR</name>
<dbReference type="AlphaFoldDB" id="A0AAD1XQ56"/>
<dbReference type="Proteomes" id="UP001295684">
    <property type="component" value="Unassembled WGS sequence"/>
</dbReference>
<feature type="compositionally biased region" description="Polar residues" evidence="1">
    <location>
        <begin position="134"/>
        <end position="145"/>
    </location>
</feature>
<protein>
    <submittedName>
        <fullName evidence="2">Uncharacterized protein</fullName>
    </submittedName>
</protein>
<feature type="region of interest" description="Disordered" evidence="1">
    <location>
        <begin position="223"/>
        <end position="270"/>
    </location>
</feature>
<proteinExistence type="predicted"/>
<keyword evidence="3" id="KW-1185">Reference proteome</keyword>
<feature type="region of interest" description="Disordered" evidence="1">
    <location>
        <begin position="127"/>
        <end position="158"/>
    </location>
</feature>
<evidence type="ECO:0000256" key="1">
    <source>
        <dbReference type="SAM" id="MobiDB-lite"/>
    </source>
</evidence>
<comment type="caution">
    <text evidence="2">The sequence shown here is derived from an EMBL/GenBank/DDBJ whole genome shotgun (WGS) entry which is preliminary data.</text>
</comment>
<gene>
    <name evidence="2" type="ORF">ECRASSUSDP1_LOCUS18021</name>
</gene>
<sequence length="270" mass="31525">MNKMKSLYLKEPLIAKTREITRNNNLNYGGLAKNAKDIGRKTTQLRPKTKSSETCSARSKYHHCHDYVHVAIRKRDPQNSYEEPRNKTVYINSEYLKQANQRFLRRANRNRKVYKNALKYGTATNIYKGHKQNKNSQHQSLTMSSSKRKHQGEAETSEKMRPITNAMKIREFKGQKDLRKINFDACKVPTKSQERISQQFIDYQKRTDNLDLPGVQLPYSENLVSNQVKEEKPPKSESRILVSKESEIVSEKEPSENNLDRKYSEPLSNM</sequence>
<dbReference type="EMBL" id="CAMPGE010018213">
    <property type="protein sequence ID" value="CAI2376651.1"/>
    <property type="molecule type" value="Genomic_DNA"/>
</dbReference>
<reference evidence="2" key="1">
    <citation type="submission" date="2023-07" db="EMBL/GenBank/DDBJ databases">
        <authorList>
            <consortium name="AG Swart"/>
            <person name="Singh M."/>
            <person name="Singh A."/>
            <person name="Seah K."/>
            <person name="Emmerich C."/>
        </authorList>
    </citation>
    <scope>NUCLEOTIDE SEQUENCE</scope>
    <source>
        <strain evidence="2">DP1</strain>
    </source>
</reference>
<feature type="compositionally biased region" description="Basic and acidic residues" evidence="1">
    <location>
        <begin position="228"/>
        <end position="264"/>
    </location>
</feature>
<evidence type="ECO:0000313" key="3">
    <source>
        <dbReference type="Proteomes" id="UP001295684"/>
    </source>
</evidence>
<organism evidence="2 3">
    <name type="scientific">Euplotes crassus</name>
    <dbReference type="NCBI Taxonomy" id="5936"/>
    <lineage>
        <taxon>Eukaryota</taxon>
        <taxon>Sar</taxon>
        <taxon>Alveolata</taxon>
        <taxon>Ciliophora</taxon>
        <taxon>Intramacronucleata</taxon>
        <taxon>Spirotrichea</taxon>
        <taxon>Hypotrichia</taxon>
        <taxon>Euplotida</taxon>
        <taxon>Euplotidae</taxon>
        <taxon>Moneuplotes</taxon>
    </lineage>
</organism>
<accession>A0AAD1XQ56</accession>
<evidence type="ECO:0000313" key="2">
    <source>
        <dbReference type="EMBL" id="CAI2376651.1"/>
    </source>
</evidence>